<organism evidence="1">
    <name type="scientific">Entamoeba invadens</name>
    <dbReference type="NCBI Taxonomy" id="33085"/>
    <lineage>
        <taxon>Eukaryota</taxon>
        <taxon>Amoebozoa</taxon>
        <taxon>Evosea</taxon>
        <taxon>Archamoebae</taxon>
        <taxon>Mastigamoebida</taxon>
        <taxon>Entamoebidae</taxon>
        <taxon>Entamoeba</taxon>
    </lineage>
</organism>
<accession>S0B245</accession>
<reference evidence="1" key="1">
    <citation type="submission" date="2012-06" db="EMBL/GenBank/DDBJ databases">
        <title>Short 5' UTR of Entamoeba genes.</title>
        <authorList>
            <person name="Hiranuka K."/>
            <person name="Kumagai M."/>
            <person name="Wakaguri H."/>
            <person name="Suzuki Y."/>
            <person name="Sugano S."/>
            <person name="Watanabe J."/>
            <person name="Makioka A."/>
        </authorList>
    </citation>
    <scope>NUCLEOTIDE SEQUENCE</scope>
    <source>
        <strain evidence="1">IP1</strain>
    </source>
</reference>
<sequence>MIALITLIVVANAELIDNKAPQHKEEVKTEEVPNQTPIKEELEVDGLKRLEELLVHFLNSVDLFEGKELSKEEEKKLHDGVFSMKGGWLSVLGDVEKKKKVDEMIGIVSKRIRTFDEKSQAKDFIGKALSHFQHGFQEKHTIKHALKRVMKELRVGDKNIEKFPIEIGEKEWDIIKNVQIEFSPVFEALNSLEEKLMEYLRRKDFKDYVYDVKMIDMDRGFNLFGNLGSLLMGILRNFTDSVKSEIDRERFDDKKEQEVVEKMVDSAKNVIKTASSKLKEGIVFIKDVVVFQVKLFEAILESIDKAQLNEEKHQ</sequence>
<dbReference type="VEuPathDB" id="AmoebaDB:EIN_086100"/>
<name>S0B245_ENTIV</name>
<dbReference type="AlphaFoldDB" id="S0B245"/>
<evidence type="ECO:0000313" key="1">
    <source>
        <dbReference type="EMBL" id="BAN41548.1"/>
    </source>
</evidence>
<proteinExistence type="evidence at transcript level"/>
<dbReference type="EMBL" id="AK423113">
    <property type="protein sequence ID" value="BAN41548.1"/>
    <property type="molecule type" value="mRNA"/>
</dbReference>
<protein>
    <submittedName>
        <fullName evidence="1">Uncharacterized protein</fullName>
    </submittedName>
</protein>